<dbReference type="AlphaFoldDB" id="A0A811KRT9"/>
<keyword evidence="2" id="KW-1185">Reference proteome</keyword>
<protein>
    <submittedName>
        <fullName evidence="1">Uncharacterized protein</fullName>
    </submittedName>
</protein>
<dbReference type="EMBL" id="CAJFCW020000004">
    <property type="protein sequence ID" value="CAG9110160.1"/>
    <property type="molecule type" value="Genomic_DNA"/>
</dbReference>
<organism evidence="1 2">
    <name type="scientific">Bursaphelenchus okinawaensis</name>
    <dbReference type="NCBI Taxonomy" id="465554"/>
    <lineage>
        <taxon>Eukaryota</taxon>
        <taxon>Metazoa</taxon>
        <taxon>Ecdysozoa</taxon>
        <taxon>Nematoda</taxon>
        <taxon>Chromadorea</taxon>
        <taxon>Rhabditida</taxon>
        <taxon>Tylenchina</taxon>
        <taxon>Tylenchomorpha</taxon>
        <taxon>Aphelenchoidea</taxon>
        <taxon>Aphelenchoididae</taxon>
        <taxon>Bursaphelenchus</taxon>
    </lineage>
</organism>
<evidence type="ECO:0000313" key="2">
    <source>
        <dbReference type="Proteomes" id="UP000614601"/>
    </source>
</evidence>
<evidence type="ECO:0000313" key="1">
    <source>
        <dbReference type="EMBL" id="CAD5218357.1"/>
    </source>
</evidence>
<accession>A0A811KRT9</accession>
<dbReference type="EMBL" id="CAJFDH010000004">
    <property type="protein sequence ID" value="CAD5218357.1"/>
    <property type="molecule type" value="Genomic_DNA"/>
</dbReference>
<reference evidence="1" key="1">
    <citation type="submission" date="2020-09" db="EMBL/GenBank/DDBJ databases">
        <authorList>
            <person name="Kikuchi T."/>
        </authorList>
    </citation>
    <scope>NUCLEOTIDE SEQUENCE</scope>
    <source>
        <strain evidence="1">SH1</strain>
    </source>
</reference>
<proteinExistence type="predicted"/>
<sequence>MSDLVKVFLHDPMELVTLALFLLMPRRYERDSVVRKSLRKDFTESQSNLIEMKLRTRLFPAKNLDLDKKNQCCDDEDEWKSPPYVKANVVEKVKGSGKRKRHYQTHEDTRYKPRSTPKAKVIKKSDKATVPLQRVPSLESLLTLAESRPMTPVDETYTKTALPTKYVPFSRYIKLVDSWDKVELVDCFEPFLYNIEEDRFYRQTMV</sequence>
<comment type="caution">
    <text evidence="1">The sequence shown here is derived from an EMBL/GenBank/DDBJ whole genome shotgun (WGS) entry which is preliminary data.</text>
</comment>
<dbReference type="OrthoDB" id="10581448at2759"/>
<gene>
    <name evidence="1" type="ORF">BOKJ2_LOCUS7567</name>
</gene>
<dbReference type="Proteomes" id="UP000614601">
    <property type="component" value="Unassembled WGS sequence"/>
</dbReference>
<dbReference type="Proteomes" id="UP000783686">
    <property type="component" value="Unassembled WGS sequence"/>
</dbReference>
<name>A0A811KRT9_9BILA</name>